<protein>
    <recommendedName>
        <fullName evidence="9">Senescence-associated protein</fullName>
    </recommendedName>
</protein>
<dbReference type="EMBL" id="JACMSC010000007">
    <property type="protein sequence ID" value="KAG6514112.1"/>
    <property type="molecule type" value="Genomic_DNA"/>
</dbReference>
<sequence>MTVNDMDCTRWSNNQQSLCLQCDSCKAGVLASLKHSWRKVSVINIVMLILLVIIYVIGCAAFRNAKRMHNDGRPHEAAPTPGRPWEAAVGHGRLQEAAIGHGRPREAVVGHG</sequence>
<evidence type="ECO:0000256" key="5">
    <source>
        <dbReference type="ARBA" id="ARBA00023136"/>
    </source>
</evidence>
<comment type="subcellular location">
    <subcellularLocation>
        <location evidence="1">Membrane</location>
    </subcellularLocation>
</comment>
<reference evidence="7 8" key="1">
    <citation type="submission" date="2020-08" db="EMBL/GenBank/DDBJ databases">
        <title>Plant Genome Project.</title>
        <authorList>
            <person name="Zhang R.-G."/>
        </authorList>
    </citation>
    <scope>NUCLEOTIDE SEQUENCE [LARGE SCALE GENOMIC DNA]</scope>
    <source>
        <tissue evidence="7">Rhizome</tissue>
    </source>
</reference>
<keyword evidence="5 6" id="KW-0472">Membrane</keyword>
<dbReference type="InterPro" id="IPR044991">
    <property type="entry name" value="TET_plant"/>
</dbReference>
<dbReference type="GO" id="GO:0016020">
    <property type="term" value="C:membrane"/>
    <property type="evidence" value="ECO:0007669"/>
    <property type="project" value="UniProtKB-SubCell"/>
</dbReference>
<feature type="transmembrane region" description="Helical" evidence="6">
    <location>
        <begin position="42"/>
        <end position="62"/>
    </location>
</feature>
<evidence type="ECO:0000256" key="6">
    <source>
        <dbReference type="SAM" id="Phobius"/>
    </source>
</evidence>
<evidence type="ECO:0000313" key="7">
    <source>
        <dbReference type="EMBL" id="KAG6514112.1"/>
    </source>
</evidence>
<dbReference type="GO" id="GO:0009734">
    <property type="term" value="P:auxin-activated signaling pathway"/>
    <property type="evidence" value="ECO:0007669"/>
    <property type="project" value="InterPro"/>
</dbReference>
<dbReference type="PANTHER" id="PTHR32191">
    <property type="entry name" value="TETRASPANIN-8-RELATED"/>
    <property type="match status" value="1"/>
</dbReference>
<evidence type="ECO:0000256" key="1">
    <source>
        <dbReference type="ARBA" id="ARBA00004370"/>
    </source>
</evidence>
<keyword evidence="3 6" id="KW-0812">Transmembrane</keyword>
<organism evidence="7 8">
    <name type="scientific">Zingiber officinale</name>
    <name type="common">Ginger</name>
    <name type="synonym">Amomum zingiber</name>
    <dbReference type="NCBI Taxonomy" id="94328"/>
    <lineage>
        <taxon>Eukaryota</taxon>
        <taxon>Viridiplantae</taxon>
        <taxon>Streptophyta</taxon>
        <taxon>Embryophyta</taxon>
        <taxon>Tracheophyta</taxon>
        <taxon>Spermatophyta</taxon>
        <taxon>Magnoliopsida</taxon>
        <taxon>Liliopsida</taxon>
        <taxon>Zingiberales</taxon>
        <taxon>Zingiberaceae</taxon>
        <taxon>Zingiber</taxon>
    </lineage>
</organism>
<dbReference type="Proteomes" id="UP000734854">
    <property type="component" value="Unassembled WGS sequence"/>
</dbReference>
<keyword evidence="8" id="KW-1185">Reference proteome</keyword>
<accession>A0A8J5LG69</accession>
<evidence type="ECO:0000256" key="2">
    <source>
        <dbReference type="ARBA" id="ARBA00006840"/>
    </source>
</evidence>
<evidence type="ECO:0008006" key="9">
    <source>
        <dbReference type="Google" id="ProtNLM"/>
    </source>
</evidence>
<dbReference type="AlphaFoldDB" id="A0A8J5LG69"/>
<evidence type="ECO:0000313" key="8">
    <source>
        <dbReference type="Proteomes" id="UP000734854"/>
    </source>
</evidence>
<name>A0A8J5LG69_ZINOF</name>
<evidence type="ECO:0000256" key="3">
    <source>
        <dbReference type="ARBA" id="ARBA00022692"/>
    </source>
</evidence>
<keyword evidence="4 6" id="KW-1133">Transmembrane helix</keyword>
<comment type="caution">
    <text evidence="7">The sequence shown here is derived from an EMBL/GenBank/DDBJ whole genome shotgun (WGS) entry which is preliminary data.</text>
</comment>
<evidence type="ECO:0000256" key="4">
    <source>
        <dbReference type="ARBA" id="ARBA00022989"/>
    </source>
</evidence>
<gene>
    <name evidence="7" type="ORF">ZIOFF_024452</name>
</gene>
<proteinExistence type="inferred from homology"/>
<comment type="similarity">
    <text evidence="2">Belongs to the tetraspanin (TM4SF) family.</text>
</comment>